<keyword evidence="5" id="KW-1185">Reference proteome</keyword>
<dbReference type="SUPFAM" id="SSF48208">
    <property type="entry name" value="Six-hairpin glycosidases"/>
    <property type="match status" value="1"/>
</dbReference>
<sequence>KVSMMFTMPNAPDHTMGTPASVRQGYTSTFTRDPRTGVQAVTLGANSPSNTPDAANSSWTIAAQPAPGQHVSYTTSWNADGDGSDVYAPFTKSGTLPDQAIEKSNSAGAIAVSADLAPGQTTVIPFALTWDFPQVAYDNNQTTWMRRYTDFYGARENAQNDYVAGSYPGNQAFHIADDALSAQPANLAKVQQWYAPIANNPAYPIPIRTAALNQLSQLVFNDSFWEGGLVSNSVAPTGGQRLGSQIPGTHLFDTADAAIPWSQDSDFVLVNNANELDVDAYGWLAYDKLFPNLEHDRLLAQAQSALLDPYGGATQIFGVNATRDPFVAWPASTAPTPGGPTFIDVPSKNIFRDYGYATINHDTAFLKQAYPAMQKELQYLQALIPSGSSLPEAPSTYADTYDGYQVNKYDVYDSSLYILALEAMVAGGHQIGVAEGTLTTLSQSLAKAKAQFESTFWDPAHHAYRFTPGTTSSDYSVMLDTFFSENVAEQLGLPDVLNVAHMQEQLTDYYSTFMSARDSSGNLIGAPNTTAPLGTSAPAQPDEVWTGTNFEVASTYINAGKRFNDQALVNDGITMSSAISKQIWQTPSNGFAFDAPEAWHGDDPQKYRYPDYARALAVWDDIEALQPTDQTHGQ</sequence>
<dbReference type="PANTHER" id="PTHR12654:SF0">
    <property type="entry name" value="NON-LYSOSOMAL GLUCOSYLCERAMIDASE"/>
    <property type="match status" value="1"/>
</dbReference>
<feature type="domain" description="Glycosyl-hydrolase family 116 catalytic region" evidence="2">
    <location>
        <begin position="344"/>
        <end position="619"/>
    </location>
</feature>
<dbReference type="GO" id="GO:0008422">
    <property type="term" value="F:beta-glucosidase activity"/>
    <property type="evidence" value="ECO:0007669"/>
    <property type="project" value="TreeGrafter"/>
</dbReference>
<gene>
    <name evidence="4" type="ORF">LK10_00650</name>
</gene>
<protein>
    <recommendedName>
        <fullName evidence="6">Glycogen debranching protein</fullName>
    </recommendedName>
</protein>
<dbReference type="OrthoDB" id="9759959at2"/>
<dbReference type="InterPro" id="IPR006775">
    <property type="entry name" value="GH116_catalytic"/>
</dbReference>
<dbReference type="InterPro" id="IPR052566">
    <property type="entry name" value="Non-lysos_glucosylceramidase"/>
</dbReference>
<dbReference type="Gene3D" id="1.50.10.10">
    <property type="match status" value="1"/>
</dbReference>
<dbReference type="RefSeq" id="WP_043119329.1">
    <property type="nucleotide sequence ID" value="NZ_JTDL01000006.1"/>
</dbReference>
<name>A0A0B2AUA1_9MICC</name>
<evidence type="ECO:0000259" key="2">
    <source>
        <dbReference type="Pfam" id="PF04685"/>
    </source>
</evidence>
<evidence type="ECO:0000259" key="3">
    <source>
        <dbReference type="Pfam" id="PF12215"/>
    </source>
</evidence>
<dbReference type="InterPro" id="IPR008928">
    <property type="entry name" value="6-hairpin_glycosidase_sf"/>
</dbReference>
<dbReference type="InterPro" id="IPR024462">
    <property type="entry name" value="GH116_N"/>
</dbReference>
<feature type="domain" description="Glycosyl-hydrolase family 116 N-terminal" evidence="3">
    <location>
        <begin position="1"/>
        <end position="159"/>
    </location>
</feature>
<comment type="caution">
    <text evidence="4">The sequence shown here is derived from an EMBL/GenBank/DDBJ whole genome shotgun (WGS) entry which is preliminary data.</text>
</comment>
<dbReference type="EMBL" id="JTDL01000006">
    <property type="protein sequence ID" value="KHL05550.1"/>
    <property type="molecule type" value="Genomic_DNA"/>
</dbReference>
<proteinExistence type="predicted"/>
<dbReference type="AlphaFoldDB" id="A0A0B2AUA1"/>
<dbReference type="Pfam" id="PF04685">
    <property type="entry name" value="DUF608"/>
    <property type="match status" value="1"/>
</dbReference>
<dbReference type="PANTHER" id="PTHR12654">
    <property type="entry name" value="BILE ACID BETA-GLUCOSIDASE-RELATED"/>
    <property type="match status" value="1"/>
</dbReference>
<evidence type="ECO:0000256" key="1">
    <source>
        <dbReference type="SAM" id="MobiDB-lite"/>
    </source>
</evidence>
<dbReference type="Proteomes" id="UP000030982">
    <property type="component" value="Unassembled WGS sequence"/>
</dbReference>
<evidence type="ECO:0000313" key="4">
    <source>
        <dbReference type="EMBL" id="KHL05550.1"/>
    </source>
</evidence>
<evidence type="ECO:0008006" key="6">
    <source>
        <dbReference type="Google" id="ProtNLM"/>
    </source>
</evidence>
<feature type="non-terminal residue" evidence="4">
    <location>
        <position position="1"/>
    </location>
</feature>
<evidence type="ECO:0000313" key="5">
    <source>
        <dbReference type="Proteomes" id="UP000030982"/>
    </source>
</evidence>
<feature type="region of interest" description="Disordered" evidence="1">
    <location>
        <begin position="1"/>
        <end position="21"/>
    </location>
</feature>
<accession>A0A0B2AUA1</accession>
<dbReference type="STRING" id="1338436.LK10_00650"/>
<reference evidence="4 5" key="1">
    <citation type="submission" date="2014-09" db="EMBL/GenBank/DDBJ databases">
        <title>Genome sequence of Sinomonas sp. MUSC 117.</title>
        <authorList>
            <person name="Lee L.-H."/>
        </authorList>
    </citation>
    <scope>NUCLEOTIDE SEQUENCE [LARGE SCALE GENOMIC DNA]</scope>
    <source>
        <strain evidence="4 5">MUSC 117</strain>
    </source>
</reference>
<dbReference type="InterPro" id="IPR012341">
    <property type="entry name" value="6hp_glycosidase-like_sf"/>
</dbReference>
<organism evidence="4 5">
    <name type="scientific">Sinomonas humi</name>
    <dbReference type="NCBI Taxonomy" id="1338436"/>
    <lineage>
        <taxon>Bacteria</taxon>
        <taxon>Bacillati</taxon>
        <taxon>Actinomycetota</taxon>
        <taxon>Actinomycetes</taxon>
        <taxon>Micrococcales</taxon>
        <taxon>Micrococcaceae</taxon>
        <taxon>Sinomonas</taxon>
    </lineage>
</organism>
<dbReference type="Pfam" id="PF12215">
    <property type="entry name" value="Glyco_hydr_116N"/>
    <property type="match status" value="1"/>
</dbReference>
<dbReference type="GO" id="GO:0005975">
    <property type="term" value="P:carbohydrate metabolic process"/>
    <property type="evidence" value="ECO:0007669"/>
    <property type="project" value="InterPro"/>
</dbReference>